<dbReference type="STRING" id="913774.A0A0C3HE49"/>
<dbReference type="HOGENOM" id="CLU_765004_0_0_1"/>
<reference evidence="2" key="2">
    <citation type="submission" date="2015-01" db="EMBL/GenBank/DDBJ databases">
        <title>Evolutionary Origins and Diversification of the Mycorrhizal Mutualists.</title>
        <authorList>
            <consortium name="DOE Joint Genome Institute"/>
            <consortium name="Mycorrhizal Genomics Consortium"/>
            <person name="Kohler A."/>
            <person name="Kuo A."/>
            <person name="Nagy L.G."/>
            <person name="Floudas D."/>
            <person name="Copeland A."/>
            <person name="Barry K.W."/>
            <person name="Cichocki N."/>
            <person name="Veneault-Fourrey C."/>
            <person name="LaButti K."/>
            <person name="Lindquist E.A."/>
            <person name="Lipzen A."/>
            <person name="Lundell T."/>
            <person name="Morin E."/>
            <person name="Murat C."/>
            <person name="Riley R."/>
            <person name="Ohm R."/>
            <person name="Sun H."/>
            <person name="Tunlid A."/>
            <person name="Henrissat B."/>
            <person name="Grigoriev I.V."/>
            <person name="Hibbett D.S."/>
            <person name="Martin F."/>
        </authorList>
    </citation>
    <scope>NUCLEOTIDE SEQUENCE [LARGE SCALE GENOMIC DNA]</scope>
    <source>
        <strain evidence="2">Zn</strain>
    </source>
</reference>
<evidence type="ECO:0000313" key="2">
    <source>
        <dbReference type="Proteomes" id="UP000054321"/>
    </source>
</evidence>
<dbReference type="EMBL" id="KN832877">
    <property type="protein sequence ID" value="KIN00562.1"/>
    <property type="molecule type" value="Genomic_DNA"/>
</dbReference>
<accession>A0A0C3HE49</accession>
<dbReference type="InParanoid" id="A0A0C3HE49"/>
<protein>
    <submittedName>
        <fullName evidence="1">Uncharacterized protein</fullName>
    </submittedName>
</protein>
<dbReference type="AlphaFoldDB" id="A0A0C3HE49"/>
<name>A0A0C3HE49_OIDMZ</name>
<proteinExistence type="predicted"/>
<keyword evidence="2" id="KW-1185">Reference proteome</keyword>
<reference evidence="1 2" key="1">
    <citation type="submission" date="2014-04" db="EMBL/GenBank/DDBJ databases">
        <authorList>
            <consortium name="DOE Joint Genome Institute"/>
            <person name="Kuo A."/>
            <person name="Martino E."/>
            <person name="Perotto S."/>
            <person name="Kohler A."/>
            <person name="Nagy L.G."/>
            <person name="Floudas D."/>
            <person name="Copeland A."/>
            <person name="Barry K.W."/>
            <person name="Cichocki N."/>
            <person name="Veneault-Fourrey C."/>
            <person name="LaButti K."/>
            <person name="Lindquist E.A."/>
            <person name="Lipzen A."/>
            <person name="Lundell T."/>
            <person name="Morin E."/>
            <person name="Murat C."/>
            <person name="Sun H."/>
            <person name="Tunlid A."/>
            <person name="Henrissat B."/>
            <person name="Grigoriev I.V."/>
            <person name="Hibbett D.S."/>
            <person name="Martin F."/>
            <person name="Nordberg H.P."/>
            <person name="Cantor M.N."/>
            <person name="Hua S.X."/>
        </authorList>
    </citation>
    <scope>NUCLEOTIDE SEQUENCE [LARGE SCALE GENOMIC DNA]</scope>
    <source>
        <strain evidence="1 2">Zn</strain>
    </source>
</reference>
<sequence>MVEVYCAICGTPIYTSGSVDSRKIWLNKVILLTSAHESENGIELELDLYYPRTNHPRSLWSYHLGPHPPDEAQRRVLRLDTDVDNDICEKPYFKLAGSGKKVRALSVHLACHPLPPGGTQGGPIYLPVHRHCLHIADCFIQSVDASMHTSSEEYHGKITSIRQLWEVLYRRLEGYILADQWVLQEPHDYFGGKSCRSMEWEPPNDPPYGALLEENPVEIPNITKSILQNLEPIPTGLPTGLISNVQDTDDFQWVNNLRNTGLVCDYTYSQDWWCRALIHKKMLPWLWDIDIHEIRERQQSGNWNWELLARQLSQVEIHEPHDTTLKLPLGLRNRRRIWRILEEGRVDDVAEPEGRARQEAIEEKQRYWAIMHSQIQVPTRSFPSSFPPPPPPFRGTS</sequence>
<dbReference type="Proteomes" id="UP000054321">
    <property type="component" value="Unassembled WGS sequence"/>
</dbReference>
<gene>
    <name evidence="1" type="ORF">OIDMADRAFT_145999</name>
</gene>
<evidence type="ECO:0000313" key="1">
    <source>
        <dbReference type="EMBL" id="KIN00562.1"/>
    </source>
</evidence>
<organism evidence="1 2">
    <name type="scientific">Oidiodendron maius (strain Zn)</name>
    <dbReference type="NCBI Taxonomy" id="913774"/>
    <lineage>
        <taxon>Eukaryota</taxon>
        <taxon>Fungi</taxon>
        <taxon>Dikarya</taxon>
        <taxon>Ascomycota</taxon>
        <taxon>Pezizomycotina</taxon>
        <taxon>Leotiomycetes</taxon>
        <taxon>Leotiomycetes incertae sedis</taxon>
        <taxon>Myxotrichaceae</taxon>
        <taxon>Oidiodendron</taxon>
    </lineage>
</organism>
<dbReference type="OrthoDB" id="3599211at2759"/>